<evidence type="ECO:0000313" key="1">
    <source>
        <dbReference type="EMBL" id="GAH75956.1"/>
    </source>
</evidence>
<accession>X1I0Q6</accession>
<proteinExistence type="predicted"/>
<sequence length="68" mass="7812">MLEVAERVSKTAPELDQVVMLIREINSMPIDKLEKLEKLLKRIEKILKHAPQDLLGFLASLKEEKDGE</sequence>
<dbReference type="EMBL" id="BARU01027707">
    <property type="protein sequence ID" value="GAH75956.1"/>
    <property type="molecule type" value="Genomic_DNA"/>
</dbReference>
<gene>
    <name evidence="1" type="ORF">S03H2_44322</name>
</gene>
<protein>
    <submittedName>
        <fullName evidence="1">Uncharacterized protein</fullName>
    </submittedName>
</protein>
<comment type="caution">
    <text evidence="1">The sequence shown here is derived from an EMBL/GenBank/DDBJ whole genome shotgun (WGS) entry which is preliminary data.</text>
</comment>
<name>X1I0Q6_9ZZZZ</name>
<dbReference type="AlphaFoldDB" id="X1I0Q6"/>
<organism evidence="1">
    <name type="scientific">marine sediment metagenome</name>
    <dbReference type="NCBI Taxonomy" id="412755"/>
    <lineage>
        <taxon>unclassified sequences</taxon>
        <taxon>metagenomes</taxon>
        <taxon>ecological metagenomes</taxon>
    </lineage>
</organism>
<reference evidence="1" key="1">
    <citation type="journal article" date="2014" name="Front. Microbiol.">
        <title>High frequency of phylogenetically diverse reductive dehalogenase-homologous genes in deep subseafloor sedimentary metagenomes.</title>
        <authorList>
            <person name="Kawai M."/>
            <person name="Futagami T."/>
            <person name="Toyoda A."/>
            <person name="Takaki Y."/>
            <person name="Nishi S."/>
            <person name="Hori S."/>
            <person name="Arai W."/>
            <person name="Tsubouchi T."/>
            <person name="Morono Y."/>
            <person name="Uchiyama I."/>
            <person name="Ito T."/>
            <person name="Fujiyama A."/>
            <person name="Inagaki F."/>
            <person name="Takami H."/>
        </authorList>
    </citation>
    <scope>NUCLEOTIDE SEQUENCE</scope>
    <source>
        <strain evidence="1">Expedition CK06-06</strain>
    </source>
</reference>